<dbReference type="Pfam" id="PF06988">
    <property type="entry name" value="NifT"/>
    <property type="match status" value="1"/>
</dbReference>
<dbReference type="GO" id="GO:0009399">
    <property type="term" value="P:nitrogen fixation"/>
    <property type="evidence" value="ECO:0007669"/>
    <property type="project" value="InterPro"/>
</dbReference>
<gene>
    <name evidence="1" type="primary">nifT</name>
    <name evidence="1" type="ORF">CFH83_04445</name>
</gene>
<evidence type="ECO:0000313" key="2">
    <source>
        <dbReference type="Proteomes" id="UP000228859"/>
    </source>
</evidence>
<dbReference type="RefSeq" id="WP_294896665.1">
    <property type="nucleotide sequence ID" value="NZ_DLUI01000066.1"/>
</dbReference>
<dbReference type="SUPFAM" id="SSF159203">
    <property type="entry name" value="NifT/FixU-like"/>
    <property type="match status" value="1"/>
</dbReference>
<evidence type="ECO:0000313" key="1">
    <source>
        <dbReference type="EMBL" id="DAB38739.1"/>
    </source>
</evidence>
<dbReference type="AlphaFoldDB" id="A0A2D3WNF5"/>
<dbReference type="InterPro" id="IPR009727">
    <property type="entry name" value="NifT"/>
</dbReference>
<dbReference type="EMBL" id="DLUI01000066">
    <property type="protein sequence ID" value="DAB38739.1"/>
    <property type="molecule type" value="Genomic_DNA"/>
</dbReference>
<name>A0A2D3WNF5_9BACT</name>
<dbReference type="Gene3D" id="2.40.50.240">
    <property type="entry name" value="NifT/FixU-like"/>
    <property type="match status" value="1"/>
</dbReference>
<dbReference type="InterPro" id="IPR024044">
    <property type="entry name" value="NifT/FixU_barrel-like_dom_sf"/>
</dbReference>
<accession>A0A2D3WNF5</accession>
<comment type="caution">
    <text evidence="1">The sequence shown here is derived from an EMBL/GenBank/DDBJ whole genome shotgun (WGS) entry which is preliminary data.</text>
</comment>
<sequence length="70" mass="7951">MAKVMLRYDSKGSISFYVAKKDMEETIISSEFDSEEKWGGEVKLSNGETWFIEPGAKKFPSEVVAIRRGE</sequence>
<reference evidence="1 2" key="1">
    <citation type="journal article" date="2017" name="Front. Microbiol.">
        <title>Comparative Genomic Analysis of the Class Epsilonproteobacteria and Proposed Reclassification to Epsilonbacteraeota (phyl. nov.).</title>
        <authorList>
            <person name="Waite D.W."/>
            <person name="Vanwonterghem I."/>
            <person name="Rinke C."/>
            <person name="Parks D.H."/>
            <person name="Zhang Y."/>
            <person name="Takai K."/>
            <person name="Sievert S.M."/>
            <person name="Simon J."/>
            <person name="Campbell B.J."/>
            <person name="Hanson T.E."/>
            <person name="Woyke T."/>
            <person name="Klotz M.G."/>
            <person name="Hugenholtz P."/>
        </authorList>
    </citation>
    <scope>NUCLEOTIDE SEQUENCE [LARGE SCALE GENOMIC DNA]</scope>
    <source>
        <strain evidence="1">UBA12443</strain>
    </source>
</reference>
<dbReference type="NCBIfam" id="TIGR02934">
    <property type="entry name" value="nifT_nitrog"/>
    <property type="match status" value="1"/>
</dbReference>
<proteinExistence type="predicted"/>
<organism evidence="1 2">
    <name type="scientific">Sulfuricurvum kujiense</name>
    <dbReference type="NCBI Taxonomy" id="148813"/>
    <lineage>
        <taxon>Bacteria</taxon>
        <taxon>Pseudomonadati</taxon>
        <taxon>Campylobacterota</taxon>
        <taxon>Epsilonproteobacteria</taxon>
        <taxon>Campylobacterales</taxon>
        <taxon>Sulfurimonadaceae</taxon>
        <taxon>Sulfuricurvum</taxon>
    </lineage>
</organism>
<protein>
    <submittedName>
        <fullName evidence="1">Putative nitrogen fixation protein NifT</fullName>
    </submittedName>
</protein>
<dbReference type="Proteomes" id="UP000228859">
    <property type="component" value="Unassembled WGS sequence"/>
</dbReference>